<dbReference type="Gene3D" id="1.25.10.10">
    <property type="entry name" value="Leucine-rich Repeat Variant"/>
    <property type="match status" value="1"/>
</dbReference>
<evidence type="ECO:0000259" key="1">
    <source>
        <dbReference type="Pfam" id="PF03378"/>
    </source>
</evidence>
<dbReference type="PANTHER" id="PTHR10997:SF8">
    <property type="entry name" value="EXPORTIN-2"/>
    <property type="match status" value="1"/>
</dbReference>
<protein>
    <submittedName>
        <fullName evidence="3">Cse1 protein</fullName>
    </submittedName>
</protein>
<keyword evidence="4" id="KW-1185">Reference proteome</keyword>
<gene>
    <name evidence="3" type="primary">Cse1</name>
    <name evidence="3" type="ORF">SNEC2469_LOCUS14999</name>
</gene>
<dbReference type="GO" id="GO:0031267">
    <property type="term" value="F:small GTPase binding"/>
    <property type="evidence" value="ECO:0007669"/>
    <property type="project" value="InterPro"/>
</dbReference>
<evidence type="ECO:0000259" key="2">
    <source>
        <dbReference type="Pfam" id="PF08506"/>
    </source>
</evidence>
<accession>A0A812T859</accession>
<dbReference type="GO" id="GO:0005049">
    <property type="term" value="F:nuclear export signal receptor activity"/>
    <property type="evidence" value="ECO:0007669"/>
    <property type="project" value="TreeGrafter"/>
</dbReference>
<dbReference type="GO" id="GO:0005635">
    <property type="term" value="C:nuclear envelope"/>
    <property type="evidence" value="ECO:0007669"/>
    <property type="project" value="TreeGrafter"/>
</dbReference>
<reference evidence="3" key="1">
    <citation type="submission" date="2021-02" db="EMBL/GenBank/DDBJ databases">
        <authorList>
            <person name="Dougan E. K."/>
            <person name="Rhodes N."/>
            <person name="Thang M."/>
            <person name="Chan C."/>
        </authorList>
    </citation>
    <scope>NUCLEOTIDE SEQUENCE</scope>
</reference>
<dbReference type="OrthoDB" id="3268246at2759"/>
<feature type="domain" description="Exportin-2 C-terminal" evidence="1">
    <location>
        <begin position="266"/>
        <end position="423"/>
    </location>
</feature>
<dbReference type="AlphaFoldDB" id="A0A812T859"/>
<organism evidence="3 4">
    <name type="scientific">Symbiodinium necroappetens</name>
    <dbReference type="NCBI Taxonomy" id="1628268"/>
    <lineage>
        <taxon>Eukaryota</taxon>
        <taxon>Sar</taxon>
        <taxon>Alveolata</taxon>
        <taxon>Dinophyceae</taxon>
        <taxon>Suessiales</taxon>
        <taxon>Symbiodiniaceae</taxon>
        <taxon>Symbiodinium</taxon>
    </lineage>
</organism>
<proteinExistence type="predicted"/>
<feature type="non-terminal residue" evidence="3">
    <location>
        <position position="423"/>
    </location>
</feature>
<sequence length="423" mass="46386">WVAHHKELLQPFASRIVEAIWNLLVALDDRDENDPLVTSGLGVLSAVACQDWAPSPFEDPKVLAALCERLVLTNLSLRESDLRLFHEDLQEFIARDVEGSDRDTRRWAAVDLVRSLRRRHDKEICDVVVASAGRLLREAAVADERKVAIYKHACIHLVISMAGSSAGKTISTPGGIAGEYFRDQVAPEILSSGTPQTSEGILFKAACLKYVTVLRNILSVEMVRGILPVLPNLLQAQHPLLHTYAAICANVLTIVQDRSEGGPWKPRYDQPTLGPVVLQMMPQLLRLVVEGGSVAHNEHLPRALNAWMAFLGSSLPADLALAALRGLSASLASPSLRGADFIHSTFECLAQTMKAVFARGGEDAVAAETAVQSLALRLWESQAEELLPYCYQILGLLLELVPAERKVVFAELLPKVLAQELWQ</sequence>
<dbReference type="InterPro" id="IPR011989">
    <property type="entry name" value="ARM-like"/>
</dbReference>
<dbReference type="GO" id="GO:0006606">
    <property type="term" value="P:protein import into nucleus"/>
    <property type="evidence" value="ECO:0007669"/>
    <property type="project" value="TreeGrafter"/>
</dbReference>
<dbReference type="PANTHER" id="PTHR10997">
    <property type="entry name" value="IMPORTIN-7, 8, 11"/>
    <property type="match status" value="1"/>
</dbReference>
<feature type="domain" description="Exportin-2 central" evidence="2">
    <location>
        <begin position="3"/>
        <end position="248"/>
    </location>
</feature>
<dbReference type="Pfam" id="PF08506">
    <property type="entry name" value="Cse1"/>
    <property type="match status" value="1"/>
</dbReference>
<evidence type="ECO:0000313" key="4">
    <source>
        <dbReference type="Proteomes" id="UP000601435"/>
    </source>
</evidence>
<dbReference type="Proteomes" id="UP000601435">
    <property type="component" value="Unassembled WGS sequence"/>
</dbReference>
<dbReference type="SUPFAM" id="SSF48371">
    <property type="entry name" value="ARM repeat"/>
    <property type="match status" value="1"/>
</dbReference>
<dbReference type="InterPro" id="IPR005043">
    <property type="entry name" value="XPO2_C"/>
</dbReference>
<dbReference type="EMBL" id="CAJNJA010024264">
    <property type="protein sequence ID" value="CAE7523926.1"/>
    <property type="molecule type" value="Genomic_DNA"/>
</dbReference>
<name>A0A812T859_9DINO</name>
<dbReference type="GO" id="GO:0005829">
    <property type="term" value="C:cytosol"/>
    <property type="evidence" value="ECO:0007669"/>
    <property type="project" value="TreeGrafter"/>
</dbReference>
<dbReference type="GO" id="GO:0006611">
    <property type="term" value="P:protein export from nucleus"/>
    <property type="evidence" value="ECO:0007669"/>
    <property type="project" value="TreeGrafter"/>
</dbReference>
<evidence type="ECO:0000313" key="3">
    <source>
        <dbReference type="EMBL" id="CAE7523926.1"/>
    </source>
</evidence>
<dbReference type="InterPro" id="IPR016024">
    <property type="entry name" value="ARM-type_fold"/>
</dbReference>
<comment type="caution">
    <text evidence="3">The sequence shown here is derived from an EMBL/GenBank/DDBJ whole genome shotgun (WGS) entry which is preliminary data.</text>
</comment>
<dbReference type="Pfam" id="PF03378">
    <property type="entry name" value="CAS_CSE1"/>
    <property type="match status" value="1"/>
</dbReference>
<dbReference type="InterPro" id="IPR013713">
    <property type="entry name" value="XPO2_central"/>
</dbReference>
<feature type="non-terminal residue" evidence="3">
    <location>
        <position position="1"/>
    </location>
</feature>